<dbReference type="HOGENOM" id="CLU_008438_2_1_1"/>
<dbReference type="RefSeq" id="XP_001383863.2">
    <property type="nucleotide sequence ID" value="XM_001383826.1"/>
</dbReference>
<evidence type="ECO:0000256" key="6">
    <source>
        <dbReference type="ARBA" id="ARBA00022679"/>
    </source>
</evidence>
<keyword evidence="11 15" id="KW-0472">Membrane</keyword>
<dbReference type="OMA" id="IPNTLWY"/>
<evidence type="ECO:0000256" key="1">
    <source>
        <dbReference type="ARBA" id="ARBA00004477"/>
    </source>
</evidence>
<comment type="catalytic activity">
    <reaction evidence="14 15">
        <text>a di-trans,poly-cis-dolichyl beta-D-mannosyl phosphate + L-seryl-[protein] = 3-O-(alpha-D-mannosyl)-L-seryl-[protein] + a di-trans,poly-cis-dolichyl phosphate + H(+)</text>
        <dbReference type="Rhea" id="RHEA:17377"/>
        <dbReference type="Rhea" id="RHEA-COMP:9863"/>
        <dbReference type="Rhea" id="RHEA-COMP:13546"/>
        <dbReference type="Rhea" id="RHEA-COMP:19498"/>
        <dbReference type="Rhea" id="RHEA-COMP:19501"/>
        <dbReference type="ChEBI" id="CHEBI:15378"/>
        <dbReference type="ChEBI" id="CHEBI:29999"/>
        <dbReference type="ChEBI" id="CHEBI:57683"/>
        <dbReference type="ChEBI" id="CHEBI:58211"/>
        <dbReference type="ChEBI" id="CHEBI:137321"/>
        <dbReference type="EC" id="2.4.1.109"/>
    </reaction>
</comment>
<dbReference type="InterPro" id="IPR032421">
    <property type="entry name" value="PMT_4TMC"/>
</dbReference>
<dbReference type="InterPro" id="IPR016093">
    <property type="entry name" value="MIR_motif"/>
</dbReference>
<comment type="function">
    <text evidence="15">Transfers mannose from Dol-P-mannose to Ser or Thr residues on proteins.</text>
</comment>
<keyword evidence="9 15" id="KW-0256">Endoplasmic reticulum</keyword>
<evidence type="ECO:0000256" key="2">
    <source>
        <dbReference type="ARBA" id="ARBA00004922"/>
    </source>
</evidence>
<evidence type="ECO:0000256" key="9">
    <source>
        <dbReference type="ARBA" id="ARBA00022824"/>
    </source>
</evidence>
<dbReference type="InterPro" id="IPR003342">
    <property type="entry name" value="ArnT-like_N"/>
</dbReference>
<feature type="domain" description="MIR" evidence="16">
    <location>
        <begin position="316"/>
        <end position="370"/>
    </location>
</feature>
<comment type="subcellular location">
    <subcellularLocation>
        <location evidence="1 15">Endoplasmic reticulum membrane</location>
        <topology evidence="1 15">Multi-pass membrane protein</topology>
    </subcellularLocation>
</comment>
<reference evidence="17 18" key="1">
    <citation type="journal article" date="2007" name="Nat. Biotechnol.">
        <title>Genome sequence of the lignocellulose-bioconverting and xylose-fermenting yeast Pichia stipitis.</title>
        <authorList>
            <person name="Jeffries T.W."/>
            <person name="Grigoriev I.V."/>
            <person name="Grimwood J."/>
            <person name="Laplaza J.M."/>
            <person name="Aerts A."/>
            <person name="Salamov A."/>
            <person name="Schmutz J."/>
            <person name="Lindquist E."/>
            <person name="Dehal P."/>
            <person name="Shapiro H."/>
            <person name="Jin Y.S."/>
            <person name="Passoth V."/>
            <person name="Richardson P.M."/>
        </authorList>
    </citation>
    <scope>NUCLEOTIDE SEQUENCE [LARGE SCALE GENOMIC DNA]</scope>
    <source>
        <strain evidence="18">ATCC 58785 / CBS 6054 / NBRC 10063 / NRRL Y-11545</strain>
    </source>
</reference>
<feature type="transmembrane region" description="Helical" evidence="15">
    <location>
        <begin position="594"/>
        <end position="615"/>
    </location>
</feature>
<feature type="transmembrane region" description="Helical" evidence="15">
    <location>
        <begin position="627"/>
        <end position="646"/>
    </location>
</feature>
<feature type="transmembrane region" description="Helical" evidence="15">
    <location>
        <begin position="262"/>
        <end position="285"/>
    </location>
</feature>
<feature type="transmembrane region" description="Helical" evidence="15">
    <location>
        <begin position="96"/>
        <end position="113"/>
    </location>
</feature>
<keyword evidence="8" id="KW-0677">Repeat</keyword>
<evidence type="ECO:0000256" key="4">
    <source>
        <dbReference type="ARBA" id="ARBA00012839"/>
    </source>
</evidence>
<comment type="catalytic activity">
    <reaction evidence="13 15">
        <text>a di-trans,poly-cis-dolichyl beta-D-mannosyl phosphate + L-threonyl-[protein] = 3-O-(alpha-D-mannosyl)-L-threonyl-[protein] + a di-trans,poly-cis-dolichyl phosphate + H(+)</text>
        <dbReference type="Rhea" id="RHEA:53396"/>
        <dbReference type="Rhea" id="RHEA-COMP:11060"/>
        <dbReference type="Rhea" id="RHEA-COMP:13547"/>
        <dbReference type="Rhea" id="RHEA-COMP:19498"/>
        <dbReference type="Rhea" id="RHEA-COMP:19501"/>
        <dbReference type="ChEBI" id="CHEBI:15378"/>
        <dbReference type="ChEBI" id="CHEBI:30013"/>
        <dbReference type="ChEBI" id="CHEBI:57683"/>
        <dbReference type="ChEBI" id="CHEBI:58211"/>
        <dbReference type="ChEBI" id="CHEBI:137323"/>
        <dbReference type="EC" id="2.4.1.109"/>
    </reaction>
</comment>
<dbReference type="PANTHER" id="PTHR10050">
    <property type="entry name" value="DOLICHYL-PHOSPHATE-MANNOSE--PROTEIN MANNOSYLTRANSFERASE"/>
    <property type="match status" value="1"/>
</dbReference>
<evidence type="ECO:0000256" key="8">
    <source>
        <dbReference type="ARBA" id="ARBA00022737"/>
    </source>
</evidence>
<dbReference type="OrthoDB" id="292747at2759"/>
<evidence type="ECO:0000256" key="13">
    <source>
        <dbReference type="ARBA" id="ARBA00045085"/>
    </source>
</evidence>
<evidence type="ECO:0000256" key="12">
    <source>
        <dbReference type="ARBA" id="ARBA00023180"/>
    </source>
</evidence>
<evidence type="ECO:0000256" key="11">
    <source>
        <dbReference type="ARBA" id="ARBA00023136"/>
    </source>
</evidence>
<dbReference type="PANTHER" id="PTHR10050:SF50">
    <property type="entry name" value="DOLICHYL-PHOSPHATE-MANNOSE--PROTEIN MANNOSYLTRANSFERASE 1-RELATED"/>
    <property type="match status" value="1"/>
</dbReference>
<dbReference type="STRING" id="322104.A3LS25"/>
<dbReference type="SUPFAM" id="SSF82109">
    <property type="entry name" value="MIR domain"/>
    <property type="match status" value="1"/>
</dbReference>
<dbReference type="InterPro" id="IPR036300">
    <property type="entry name" value="MIR_dom_sf"/>
</dbReference>
<dbReference type="CDD" id="cd23286">
    <property type="entry name" value="beta-trefoil_MIR_PMT7-like"/>
    <property type="match status" value="1"/>
</dbReference>
<dbReference type="KEGG" id="pic:PICST_57202"/>
<accession>A3LS25</accession>
<dbReference type="UniPathway" id="UPA00378"/>
<dbReference type="Gene3D" id="2.80.10.50">
    <property type="match status" value="1"/>
</dbReference>
<feature type="domain" description="MIR" evidence="16">
    <location>
        <begin position="382"/>
        <end position="441"/>
    </location>
</feature>
<keyword evidence="10 15" id="KW-1133">Transmembrane helix</keyword>
<keyword evidence="7 15" id="KW-0812">Transmembrane</keyword>
<organism evidence="17 18">
    <name type="scientific">Scheffersomyces stipitis (strain ATCC 58785 / CBS 6054 / NBRC 10063 / NRRL Y-11545)</name>
    <name type="common">Yeast</name>
    <name type="synonym">Pichia stipitis</name>
    <dbReference type="NCBI Taxonomy" id="322104"/>
    <lineage>
        <taxon>Eukaryota</taxon>
        <taxon>Fungi</taxon>
        <taxon>Dikarya</taxon>
        <taxon>Ascomycota</taxon>
        <taxon>Saccharomycotina</taxon>
        <taxon>Pichiomycetes</taxon>
        <taxon>Debaryomycetaceae</taxon>
        <taxon>Scheffersomyces</taxon>
    </lineage>
</organism>
<keyword evidence="5 15" id="KW-0328">Glycosyltransferase</keyword>
<dbReference type="GO" id="GO:0005789">
    <property type="term" value="C:endoplasmic reticulum membrane"/>
    <property type="evidence" value="ECO:0007669"/>
    <property type="project" value="UniProtKB-SubCell"/>
</dbReference>
<feature type="transmembrane region" description="Helical" evidence="15">
    <location>
        <begin position="125"/>
        <end position="148"/>
    </location>
</feature>
<evidence type="ECO:0000259" key="16">
    <source>
        <dbReference type="PROSITE" id="PS50919"/>
    </source>
</evidence>
<dbReference type="Pfam" id="PF02815">
    <property type="entry name" value="MIR"/>
    <property type="match status" value="1"/>
</dbReference>
<dbReference type="GO" id="GO:0004169">
    <property type="term" value="F:dolichyl-phosphate-mannose-protein mannosyltransferase activity"/>
    <property type="evidence" value="ECO:0007669"/>
    <property type="project" value="UniProtKB-UniRule"/>
</dbReference>
<dbReference type="SMART" id="SM00472">
    <property type="entry name" value="MIR"/>
    <property type="match status" value="3"/>
</dbReference>
<dbReference type="PROSITE" id="PS50919">
    <property type="entry name" value="MIR"/>
    <property type="match status" value="3"/>
</dbReference>
<dbReference type="InterPro" id="IPR027005">
    <property type="entry name" value="PMT-like"/>
</dbReference>
<dbReference type="EC" id="2.4.1.109" evidence="4 15"/>
<dbReference type="eggNOG" id="KOG3359">
    <property type="taxonomic scope" value="Eukaryota"/>
</dbReference>
<comment type="similarity">
    <text evidence="3 15">Belongs to the glycosyltransferase 39 family.</text>
</comment>
<sequence>MSYSEKPYQLPPGYKVGSRRVYHSTEREPSRISGTVLTKFDHFLIAVLLSASVLVRLYKLPFPTRVVFDEVHFGGFAKDYFAGEFFLDVHPPLVKLIYYWIAVLFGWNGQFTFEEIGNLYDKDVPYVIMRLFPALCGIFTVVLTFLTLRLTNCRSFVALFGAFLVLIENSLVTQSRFILLDSPLLFFMSISIYGLMKQRVCQPFTKQWFKSLLLAGMGLGMTVSTKLTGLYTIAWVGLLTIVELWDYLGDLNVTMRQWYTHFAARFVALVCVPVTIYLSVFYLHFLSLPFNGSGSGAMSPIFKSTLLDSDFLTNEPVEVSYGSTVTIKHNNLEEYLHSHDHNYPGGSQEQQVSLYGFSPDENNEWIIETKNKAREGQLQKNFKAVLDGDTIRLFHKQTGKYLHVNDIRPPISEHDYSNEVSCSGSRELLGDINYEFKVRIMNKKPHSQNNLPMIKLRATESIFQLVHHGTKCVMMSHSDKLPNWGFEQNEVLCVDEPTIPNTLWYIEENSHPVLDNSTVHPRVHFTPFGFFSKLWEYSKAMVRINSTFKSEHVYSSRPESWPFVMRGISFYSNENENKLTDEQGSHVYLLGNMAIYWIGFFIITLGMAKLFFYYLKHLNPFVITGETLSSSVFYQFCFEFILGWLLHYFPAFYMKRQLFMHHYLPALYFSILLIAQFIEYQISKRRLTGYLLMVATAAMAGYCFWAFVPIIYGTDWTRAQCNHAKWFSSWDFDCMTYTK</sequence>
<feature type="transmembrane region" description="Helical" evidence="15">
    <location>
        <begin position="230"/>
        <end position="250"/>
    </location>
</feature>
<name>A3LS25_PICST</name>
<evidence type="ECO:0000256" key="14">
    <source>
        <dbReference type="ARBA" id="ARBA00045102"/>
    </source>
</evidence>
<evidence type="ECO:0000256" key="7">
    <source>
        <dbReference type="ARBA" id="ARBA00022692"/>
    </source>
</evidence>
<keyword evidence="6 15" id="KW-0808">Transferase</keyword>
<dbReference type="Pfam" id="PF16192">
    <property type="entry name" value="PMT_4TMC"/>
    <property type="match status" value="1"/>
</dbReference>
<proteinExistence type="inferred from homology"/>
<dbReference type="AlphaFoldDB" id="A3LS25"/>
<protein>
    <recommendedName>
        <fullName evidence="4 15">Dolichyl-phosphate-mannose--protein mannosyltransferase</fullName>
        <ecNumber evidence="4 15">2.4.1.109</ecNumber>
    </recommendedName>
</protein>
<evidence type="ECO:0000256" key="15">
    <source>
        <dbReference type="RuleBase" id="RU367007"/>
    </source>
</evidence>
<dbReference type="Pfam" id="PF02366">
    <property type="entry name" value="PMT"/>
    <property type="match status" value="1"/>
</dbReference>
<comment type="pathway">
    <text evidence="2 15">Protein modification; protein glycosylation.</text>
</comment>
<feature type="transmembrane region" description="Helical" evidence="15">
    <location>
        <begin position="690"/>
        <end position="712"/>
    </location>
</feature>
<feature type="domain" description="MIR" evidence="16">
    <location>
        <begin position="453"/>
        <end position="509"/>
    </location>
</feature>
<feature type="transmembrane region" description="Helical" evidence="15">
    <location>
        <begin position="155"/>
        <end position="172"/>
    </location>
</feature>
<evidence type="ECO:0000256" key="10">
    <source>
        <dbReference type="ARBA" id="ARBA00022989"/>
    </source>
</evidence>
<dbReference type="Proteomes" id="UP000002258">
    <property type="component" value="Chromosome 3"/>
</dbReference>
<gene>
    <name evidence="17" type="ORF">PICST_57202</name>
</gene>
<feature type="transmembrane region" description="Helical" evidence="15">
    <location>
        <begin position="658"/>
        <end position="678"/>
    </location>
</feature>
<evidence type="ECO:0000313" key="17">
    <source>
        <dbReference type="EMBL" id="ABN65834.2"/>
    </source>
</evidence>
<dbReference type="InParanoid" id="A3LS25"/>
<keyword evidence="12" id="KW-0325">Glycoprotein</keyword>
<dbReference type="EMBL" id="CP000497">
    <property type="protein sequence ID" value="ABN65834.2"/>
    <property type="molecule type" value="Genomic_DNA"/>
</dbReference>
<evidence type="ECO:0000256" key="5">
    <source>
        <dbReference type="ARBA" id="ARBA00022676"/>
    </source>
</evidence>
<evidence type="ECO:0000313" key="18">
    <source>
        <dbReference type="Proteomes" id="UP000002258"/>
    </source>
</evidence>
<evidence type="ECO:0000256" key="3">
    <source>
        <dbReference type="ARBA" id="ARBA00007222"/>
    </source>
</evidence>
<dbReference type="GeneID" id="4838188"/>
<keyword evidence="18" id="KW-1185">Reference proteome</keyword>